<geneLocation type="plasmid" evidence="3">
    <name>pl21533-6</name>
</geneLocation>
<dbReference type="CDD" id="cd01646">
    <property type="entry name" value="RT_Bac_retron_I"/>
    <property type="match status" value="1"/>
</dbReference>
<dbReference type="AlphaFoldDB" id="A0AAC9B3W8"/>
<dbReference type="RefSeq" id="WP_226997997.1">
    <property type="nucleotide sequence ID" value="NZ_BAAAXI010000105.1"/>
</dbReference>
<name>A0AAC9B3W8_9LACO</name>
<reference evidence="2 3" key="1">
    <citation type="journal article" date="2016" name="PLoS ONE">
        <title>The Identification of Novel Diagnostic Marker Genes for the Detection of Beer Spoiling Pediococcus damnosus Strains Using the BlAst Diagnostic Gene findEr.</title>
        <authorList>
            <person name="Behr J."/>
            <person name="Geissler A.J."/>
            <person name="Schmid J."/>
            <person name="Zehe A."/>
            <person name="Vogel R.F."/>
        </authorList>
    </citation>
    <scope>NUCLEOTIDE SEQUENCE [LARGE SCALE GENOMIC DNA]</scope>
    <source>
        <strain evidence="2 3">TMW 2.1533</strain>
    </source>
</reference>
<evidence type="ECO:0000313" key="3">
    <source>
        <dbReference type="Proteomes" id="UP000076405"/>
    </source>
</evidence>
<dbReference type="Proteomes" id="UP000076405">
    <property type="component" value="Plasmid pL21533-6"/>
</dbReference>
<dbReference type="InterPro" id="IPR000477">
    <property type="entry name" value="RT_dom"/>
</dbReference>
<keyword evidence="2" id="KW-0614">Plasmid</keyword>
<dbReference type="InterPro" id="IPR043502">
    <property type="entry name" value="DNA/RNA_pol_sf"/>
</dbReference>
<dbReference type="SUPFAM" id="SSF56672">
    <property type="entry name" value="DNA/RNA polymerases"/>
    <property type="match status" value="1"/>
</dbReference>
<sequence>MIDKSRKSILKMSSREAKTFLLKPSSYVNIQLPRYFNFSSVIKKADDLLDSHSLIELSTSKTALSQTTDVNYTLLMNKDGRYDWRPLSIVHPVPYVDLVNSITSHWSTIINRFSEFQNDERIQCISVPVESVGKKSDKAETILNWWQNLEQASIRYALIYKYCIKTDVTNCYGSIYTHSISWAIHGKQWSKNHRRPSQGIGNMIDSSIQHLQFGQTNGIPQGSILFDFIAEIILGYSDFCLSKKLENIKESFKIIRYRDDYRIFSNSKELSEKILRELSDVLSDLNMHFNSKKTDITTDIIGSAVKKDKLFWTVKNAAICSKDNSGKLIYHLGLQKHLLQIYDLAKKYPNSGSVTTSLTAFFNRLLPISKVPKDYQQLMSIVVNIIAQSPRTVPVGIAILGKLLELIEDPNEITIVIDNVINQIEDIPNIGFIEIWLQRLSLCGDESKNYSDPLCQKVYLNNNDIWNSTWLKDPFSEDSIINREYIQKMRLAIPQKEIDLFNEYPF</sequence>
<accession>A0AAC9B3W8</accession>
<evidence type="ECO:0000259" key="1">
    <source>
        <dbReference type="PROSITE" id="PS50878"/>
    </source>
</evidence>
<dbReference type="Pfam" id="PF00078">
    <property type="entry name" value="RVT_1"/>
    <property type="match status" value="1"/>
</dbReference>
<dbReference type="EMBL" id="CP012281">
    <property type="protein sequence ID" value="AMV63934.1"/>
    <property type="molecule type" value="Genomic_DNA"/>
</dbReference>
<protein>
    <recommendedName>
        <fullName evidence="1">Reverse transcriptase domain-containing protein</fullName>
    </recommendedName>
</protein>
<proteinExistence type="predicted"/>
<organism evidence="2 3">
    <name type="scientific">Pediococcus damnosus</name>
    <dbReference type="NCBI Taxonomy" id="51663"/>
    <lineage>
        <taxon>Bacteria</taxon>
        <taxon>Bacillati</taxon>
        <taxon>Bacillota</taxon>
        <taxon>Bacilli</taxon>
        <taxon>Lactobacillales</taxon>
        <taxon>Lactobacillaceae</taxon>
        <taxon>Pediococcus</taxon>
    </lineage>
</organism>
<gene>
    <name evidence="2" type="ORF">ADU70_0004</name>
</gene>
<evidence type="ECO:0000313" key="2">
    <source>
        <dbReference type="EMBL" id="AMV63934.1"/>
    </source>
</evidence>
<dbReference type="PROSITE" id="PS50878">
    <property type="entry name" value="RT_POL"/>
    <property type="match status" value="1"/>
</dbReference>
<feature type="domain" description="Reverse transcriptase" evidence="1">
    <location>
        <begin position="56"/>
        <end position="317"/>
    </location>
</feature>